<keyword evidence="2" id="KW-1185">Reference proteome</keyword>
<organism evidence="1 2">
    <name type="scientific">Flavobacterium supellecticarium</name>
    <dbReference type="NCBI Taxonomy" id="2565924"/>
    <lineage>
        <taxon>Bacteria</taxon>
        <taxon>Pseudomonadati</taxon>
        <taxon>Bacteroidota</taxon>
        <taxon>Flavobacteriia</taxon>
        <taxon>Flavobacteriales</taxon>
        <taxon>Flavobacteriaceae</taxon>
        <taxon>Flavobacterium</taxon>
    </lineage>
</organism>
<name>A0A4S3ZX42_9FLAO</name>
<dbReference type="OrthoDB" id="9941265at2"/>
<dbReference type="EMBL" id="SSNZ01000003">
    <property type="protein sequence ID" value="THF50415.1"/>
    <property type="molecule type" value="Genomic_DNA"/>
</dbReference>
<protein>
    <submittedName>
        <fullName evidence="1">Uncharacterized protein</fullName>
    </submittedName>
</protein>
<dbReference type="RefSeq" id="WP_136402961.1">
    <property type="nucleotide sequence ID" value="NZ_SSNZ01000003.1"/>
</dbReference>
<dbReference type="AlphaFoldDB" id="A0A4S3ZX42"/>
<gene>
    <name evidence="1" type="ORF">E6C50_09300</name>
</gene>
<evidence type="ECO:0000313" key="1">
    <source>
        <dbReference type="EMBL" id="THF50415.1"/>
    </source>
</evidence>
<sequence length="510" mass="58538">MENYYAKVVDIFERQFDIPVTEDGTVQISSALKIKALETNALKVFCRNNELQTLIAPNAISVGCNKNKLTSLHLENAESVHCGENKITELYAPKATVVKCYINQLTELRLDSAVEIECYGNNDLTVIYAPNLRKIDKFENLVQTENFASRKEIDITLKNHFDRRNPEGYTTETFDLEVALDLNKPRTIDTVKFVISIYDPAVQFEVFLMELKDQFGQQDSIAKQIELPFEVIQPMHFTFSVPIRSCDTGTKNLLDIIRETPESECLYEREFHIDVTCYLESQNTQDKIFTKTFVIDNPFYGRYQWESDTFSEPAKILQDEKYLPEALINVSDDLEEGLLELFELHKGAIAEIAGSVDGISYDILPHERYAAVSFRTTEDEEKYSPADWENYSLLEYRNCRSEKFKVFSKSLFQLFFEIQSSSDDFEDIEARINDLLLTAIAKAVLRPSVAEKLRDCGISNAPILTDTFDTTVEYIVSVSEYGDDPFNYCESVISNTDTKPADKRIRLDKF</sequence>
<reference evidence="1 2" key="1">
    <citation type="submission" date="2019-04" db="EMBL/GenBank/DDBJ databases">
        <title>Flavobacterium sp. nov. isolated from construction timber.</title>
        <authorList>
            <person name="Lin S.-Y."/>
            <person name="Chang C.-T."/>
            <person name="Young C.-C."/>
        </authorList>
    </citation>
    <scope>NUCLEOTIDE SEQUENCE [LARGE SCALE GENOMIC DNA]</scope>
    <source>
        <strain evidence="1 2">CC-CTC003</strain>
    </source>
</reference>
<comment type="caution">
    <text evidence="1">The sequence shown here is derived from an EMBL/GenBank/DDBJ whole genome shotgun (WGS) entry which is preliminary data.</text>
</comment>
<dbReference type="Proteomes" id="UP000307507">
    <property type="component" value="Unassembled WGS sequence"/>
</dbReference>
<accession>A0A4S3ZX42</accession>
<evidence type="ECO:0000313" key="2">
    <source>
        <dbReference type="Proteomes" id="UP000307507"/>
    </source>
</evidence>
<proteinExistence type="predicted"/>